<protein>
    <recommendedName>
        <fullName evidence="3">Polyketide cyclase / dehydrase and lipid transport</fullName>
    </recommendedName>
</protein>
<evidence type="ECO:0000313" key="2">
    <source>
        <dbReference type="Proteomes" id="UP000704762"/>
    </source>
</evidence>
<dbReference type="SUPFAM" id="SSF55961">
    <property type="entry name" value="Bet v1-like"/>
    <property type="match status" value="1"/>
</dbReference>
<proteinExistence type="predicted"/>
<dbReference type="Proteomes" id="UP000704762">
    <property type="component" value="Unassembled WGS sequence"/>
</dbReference>
<dbReference type="InterPro" id="IPR023393">
    <property type="entry name" value="START-like_dom_sf"/>
</dbReference>
<comment type="caution">
    <text evidence="1">The sequence shown here is derived from an EMBL/GenBank/DDBJ whole genome shotgun (WGS) entry which is preliminary data.</text>
</comment>
<dbReference type="EMBL" id="JAFBCF010000001">
    <property type="protein sequence ID" value="MBM7797936.1"/>
    <property type="molecule type" value="Genomic_DNA"/>
</dbReference>
<reference evidence="1 2" key="1">
    <citation type="submission" date="2021-01" db="EMBL/GenBank/DDBJ databases">
        <title>Sequencing the genomes of 1000 actinobacteria strains.</title>
        <authorList>
            <person name="Klenk H.-P."/>
        </authorList>
    </citation>
    <scope>NUCLEOTIDE SEQUENCE [LARGE SCALE GENOMIC DNA]</scope>
    <source>
        <strain evidence="1 2">DSM 18662</strain>
    </source>
</reference>
<accession>A0ABS2RG18</accession>
<dbReference type="Gene3D" id="3.30.530.20">
    <property type="match status" value="1"/>
</dbReference>
<sequence>MSVRLVASTVIAADPEVVWAALTDWSNQGDWIPLTTVEVLSDHQRGLGVRAAAFSGVSLGRIPLGLLDRFVVTGWRQPDSLEVLHLGPVFTGEGEFRLTTEPGGTRITGTEVFRLPGGPLSEAAARLLLPLLRWGLGRSLRTLGDRIEQASR</sequence>
<dbReference type="CDD" id="cd07812">
    <property type="entry name" value="SRPBCC"/>
    <property type="match status" value="1"/>
</dbReference>
<evidence type="ECO:0000313" key="1">
    <source>
        <dbReference type="EMBL" id="MBM7797936.1"/>
    </source>
</evidence>
<dbReference type="Pfam" id="PF10604">
    <property type="entry name" value="Polyketide_cyc2"/>
    <property type="match status" value="1"/>
</dbReference>
<dbReference type="InterPro" id="IPR019587">
    <property type="entry name" value="Polyketide_cyclase/dehydratase"/>
</dbReference>
<gene>
    <name evidence="1" type="ORF">JOE57_000857</name>
</gene>
<evidence type="ECO:0008006" key="3">
    <source>
        <dbReference type="Google" id="ProtNLM"/>
    </source>
</evidence>
<name>A0ABS2RG18_9ACTN</name>
<dbReference type="RefSeq" id="WP_204916560.1">
    <property type="nucleotide sequence ID" value="NZ_BAAAQP010000011.1"/>
</dbReference>
<keyword evidence="2" id="KW-1185">Reference proteome</keyword>
<organism evidence="1 2">
    <name type="scientific">Microlunatus panaciterrae</name>
    <dbReference type="NCBI Taxonomy" id="400768"/>
    <lineage>
        <taxon>Bacteria</taxon>
        <taxon>Bacillati</taxon>
        <taxon>Actinomycetota</taxon>
        <taxon>Actinomycetes</taxon>
        <taxon>Propionibacteriales</taxon>
        <taxon>Propionibacteriaceae</taxon>
        <taxon>Microlunatus</taxon>
    </lineage>
</organism>